<evidence type="ECO:0000256" key="3">
    <source>
        <dbReference type="ARBA" id="ARBA00006743"/>
    </source>
</evidence>
<dbReference type="Proteomes" id="UP000254134">
    <property type="component" value="Unassembled WGS sequence"/>
</dbReference>
<dbReference type="GO" id="GO:0005829">
    <property type="term" value="C:cytosol"/>
    <property type="evidence" value="ECO:0007669"/>
    <property type="project" value="TreeGrafter"/>
</dbReference>
<dbReference type="InterPro" id="IPR003171">
    <property type="entry name" value="Mehydrof_redctse-like"/>
</dbReference>
<comment type="caution">
    <text evidence="9">The sequence shown here is derived from an EMBL/GenBank/DDBJ whole genome shotgun (WGS) entry which is preliminary data.</text>
</comment>
<dbReference type="OrthoDB" id="9812555at2"/>
<dbReference type="InterPro" id="IPR029041">
    <property type="entry name" value="FAD-linked_oxidoreductase-like"/>
</dbReference>
<dbReference type="RefSeq" id="WP_114794981.1">
    <property type="nucleotide sequence ID" value="NZ_QQZY01000001.1"/>
</dbReference>
<keyword evidence="6 8" id="KW-0560">Oxidoreductase</keyword>
<reference evidence="10" key="2">
    <citation type="journal article" date="2019" name="MicrobiologyOpen">
        <title>High-quality draft genome sequence of Gaiella occulta isolated from a 150 meter deep mineral water borehole and comparison with the genome sequences of other deep-branching lineages of the phylum Actinobacteria.</title>
        <authorList>
            <person name="Severino R."/>
            <person name="Froufe H.J.C."/>
            <person name="Barroso C."/>
            <person name="Albuquerque L."/>
            <person name="Lobo-da-Cunha A."/>
            <person name="da Costa M.S."/>
            <person name="Egas C."/>
        </authorList>
    </citation>
    <scope>NUCLEOTIDE SEQUENCE [LARGE SCALE GENOMIC DNA]</scope>
    <source>
        <strain evidence="10">F2-233</strain>
    </source>
</reference>
<gene>
    <name evidence="9" type="ORF">Gocc_0554</name>
</gene>
<evidence type="ECO:0000256" key="2">
    <source>
        <dbReference type="ARBA" id="ARBA00004777"/>
    </source>
</evidence>
<protein>
    <recommendedName>
        <fullName evidence="8">Methylenetetrahydrofolate reductase</fullName>
    </recommendedName>
</protein>
<comment type="pathway">
    <text evidence="2 8">One-carbon metabolism; tetrahydrofolate interconversion.</text>
</comment>
<dbReference type="PANTHER" id="PTHR45754">
    <property type="entry name" value="METHYLENETETRAHYDROFOLATE REDUCTASE"/>
    <property type="match status" value="1"/>
</dbReference>
<dbReference type="GO" id="GO:0106312">
    <property type="term" value="F:methylenetetrahydrofolate reductase (NADH) activity"/>
    <property type="evidence" value="ECO:0007669"/>
    <property type="project" value="UniProtKB-EC"/>
</dbReference>
<dbReference type="UniPathway" id="UPA00193"/>
<dbReference type="GO" id="GO:0035999">
    <property type="term" value="P:tetrahydrofolate interconversion"/>
    <property type="evidence" value="ECO:0007669"/>
    <property type="project" value="UniProtKB-UniPathway"/>
</dbReference>
<reference evidence="9 10" key="1">
    <citation type="submission" date="2018-07" db="EMBL/GenBank/DDBJ databases">
        <title>High-quality-draft genome sequence of Gaiella occulta.</title>
        <authorList>
            <person name="Severino R."/>
            <person name="Froufe H.J.C."/>
            <person name="Rainey F.A."/>
            <person name="Barroso C."/>
            <person name="Albuquerque L."/>
            <person name="Lobo-Da-Cunha A."/>
            <person name="Da Costa M.S."/>
            <person name="Egas C."/>
        </authorList>
    </citation>
    <scope>NUCLEOTIDE SEQUENCE [LARGE SCALE GENOMIC DNA]</scope>
    <source>
        <strain evidence="9 10">F2-233</strain>
    </source>
</reference>
<dbReference type="Gene3D" id="3.20.20.220">
    <property type="match status" value="1"/>
</dbReference>
<keyword evidence="10" id="KW-1185">Reference proteome</keyword>
<accession>A0A7M2Z217</accession>
<evidence type="ECO:0000256" key="6">
    <source>
        <dbReference type="ARBA" id="ARBA00023002"/>
    </source>
</evidence>
<comment type="catalytic activity">
    <reaction evidence="7">
        <text>(6S)-5-methyl-5,6,7,8-tetrahydrofolate + NAD(+) = (6R)-5,10-methylene-5,6,7,8-tetrahydrofolate + NADH + H(+)</text>
        <dbReference type="Rhea" id="RHEA:19821"/>
        <dbReference type="ChEBI" id="CHEBI:15378"/>
        <dbReference type="ChEBI" id="CHEBI:15636"/>
        <dbReference type="ChEBI" id="CHEBI:18608"/>
        <dbReference type="ChEBI" id="CHEBI:57540"/>
        <dbReference type="ChEBI" id="CHEBI:57945"/>
        <dbReference type="EC" id="1.5.1.54"/>
    </reaction>
    <physiologicalReaction direction="right-to-left" evidence="7">
        <dbReference type="Rhea" id="RHEA:19823"/>
    </physiologicalReaction>
</comment>
<dbReference type="GO" id="GO:0071949">
    <property type="term" value="F:FAD binding"/>
    <property type="evidence" value="ECO:0007669"/>
    <property type="project" value="TreeGrafter"/>
</dbReference>
<proteinExistence type="inferred from homology"/>
<evidence type="ECO:0000256" key="1">
    <source>
        <dbReference type="ARBA" id="ARBA00001974"/>
    </source>
</evidence>
<dbReference type="SUPFAM" id="SSF51730">
    <property type="entry name" value="FAD-linked oxidoreductase"/>
    <property type="match status" value="1"/>
</dbReference>
<evidence type="ECO:0000256" key="8">
    <source>
        <dbReference type="RuleBase" id="RU003862"/>
    </source>
</evidence>
<dbReference type="PANTHER" id="PTHR45754:SF3">
    <property type="entry name" value="METHYLENETETRAHYDROFOLATE REDUCTASE (NADPH)"/>
    <property type="match status" value="1"/>
</dbReference>
<evidence type="ECO:0000256" key="7">
    <source>
        <dbReference type="ARBA" id="ARBA00048628"/>
    </source>
</evidence>
<evidence type="ECO:0000256" key="4">
    <source>
        <dbReference type="ARBA" id="ARBA00022630"/>
    </source>
</evidence>
<keyword evidence="4 8" id="KW-0285">Flavoprotein</keyword>
<organism evidence="9 10">
    <name type="scientific">Gaiella occulta</name>
    <dbReference type="NCBI Taxonomy" id="1002870"/>
    <lineage>
        <taxon>Bacteria</taxon>
        <taxon>Bacillati</taxon>
        <taxon>Actinomycetota</taxon>
        <taxon>Thermoleophilia</taxon>
        <taxon>Gaiellales</taxon>
        <taxon>Gaiellaceae</taxon>
        <taxon>Gaiella</taxon>
    </lineage>
</organism>
<comment type="cofactor">
    <cofactor evidence="1 8">
        <name>FAD</name>
        <dbReference type="ChEBI" id="CHEBI:57692"/>
    </cofactor>
</comment>
<comment type="similarity">
    <text evidence="3 8">Belongs to the methylenetetrahydrofolate reductase family.</text>
</comment>
<evidence type="ECO:0000313" key="10">
    <source>
        <dbReference type="Proteomes" id="UP000254134"/>
    </source>
</evidence>
<dbReference type="AlphaFoldDB" id="A0A7M2Z217"/>
<keyword evidence="5 8" id="KW-0274">FAD</keyword>
<name>A0A7M2Z217_9ACTN</name>
<sequence>MAGLASPETSSAARLAELLRASRYEVIPLAGVEEQVLEHVPRDVTLTVTASPTKGLDVTLDHAERFAAQGYAVVPHLSARLVRDRSHLAEVVQRMDAMGVRDVFVVAGDAERPAGEFAGAAALLAALDELGHPFADIGITGYPESHPTIDDETTIAAMFEKSRFATYIASQICFDPSLTVRWVDAVWARGTRLPILVGLPGVVPRAKLVRVSARIGIGESARFLRKNAGFVGRFLKPGGFSPDPLIRGLEPALRDPERKIAGFHIFTFNDVADTERWRRRRLARA</sequence>
<dbReference type="Pfam" id="PF02219">
    <property type="entry name" value="MTHFR"/>
    <property type="match status" value="1"/>
</dbReference>
<dbReference type="EMBL" id="QQZY01000001">
    <property type="protein sequence ID" value="RDI76135.1"/>
    <property type="molecule type" value="Genomic_DNA"/>
</dbReference>
<evidence type="ECO:0000313" key="9">
    <source>
        <dbReference type="EMBL" id="RDI76135.1"/>
    </source>
</evidence>
<dbReference type="GO" id="GO:0009086">
    <property type="term" value="P:methionine biosynthetic process"/>
    <property type="evidence" value="ECO:0007669"/>
    <property type="project" value="TreeGrafter"/>
</dbReference>
<evidence type="ECO:0000256" key="5">
    <source>
        <dbReference type="ARBA" id="ARBA00022827"/>
    </source>
</evidence>